<evidence type="ECO:0000313" key="2">
    <source>
        <dbReference type="Proteomes" id="UP001328733"/>
    </source>
</evidence>
<proteinExistence type="predicted"/>
<dbReference type="Pfam" id="PF05973">
    <property type="entry name" value="Gp49"/>
    <property type="match status" value="1"/>
</dbReference>
<dbReference type="RefSeq" id="WP_332863335.1">
    <property type="nucleotide sequence ID" value="NZ_JBAFSM010000002.1"/>
</dbReference>
<dbReference type="EMBL" id="JBAFSM010000002">
    <property type="protein sequence ID" value="MEG3435887.1"/>
    <property type="molecule type" value="Genomic_DNA"/>
</dbReference>
<dbReference type="PANTHER" id="PTHR41791:SF1">
    <property type="entry name" value="SSL7039 PROTEIN"/>
    <property type="match status" value="1"/>
</dbReference>
<evidence type="ECO:0000313" key="1">
    <source>
        <dbReference type="EMBL" id="MEG3435887.1"/>
    </source>
</evidence>
<keyword evidence="2" id="KW-1185">Reference proteome</keyword>
<protein>
    <submittedName>
        <fullName evidence="1">Type II toxin-antitoxin system RelE/ParE family toxin</fullName>
    </submittedName>
</protein>
<dbReference type="NCBIfam" id="TIGR02683">
    <property type="entry name" value="upstrm_HI1419"/>
    <property type="match status" value="1"/>
</dbReference>
<dbReference type="Proteomes" id="UP001328733">
    <property type="component" value="Unassembled WGS sequence"/>
</dbReference>
<dbReference type="AlphaFoldDB" id="A0AAW9QDM7"/>
<gene>
    <name evidence="1" type="ORF">V0288_02045</name>
</gene>
<dbReference type="InterPro" id="IPR009241">
    <property type="entry name" value="HigB-like"/>
</dbReference>
<dbReference type="InterPro" id="IPR014056">
    <property type="entry name" value="TypeIITA-like_toxin_pred"/>
</dbReference>
<sequence length="112" mass="12911">MNQPRWEIQKYVTETGACPFDEWFDRLDATTRSRIDVRLDRVSLGNFGDHRSVGEGVYELRFFFGPGYRIYYGIAGNRIVILLAGGTKKSQNKDIEIARGLWLAYQNERGDS</sequence>
<name>A0AAW9QDM7_9CHRO</name>
<organism evidence="1 2">
    <name type="scientific">Pannus brasiliensis CCIBt3594</name>
    <dbReference type="NCBI Taxonomy" id="1427578"/>
    <lineage>
        <taxon>Bacteria</taxon>
        <taxon>Bacillati</taxon>
        <taxon>Cyanobacteriota</taxon>
        <taxon>Cyanophyceae</taxon>
        <taxon>Oscillatoriophycideae</taxon>
        <taxon>Chroococcales</taxon>
        <taxon>Microcystaceae</taxon>
        <taxon>Pannus</taxon>
    </lineage>
</organism>
<comment type="caution">
    <text evidence="1">The sequence shown here is derived from an EMBL/GenBank/DDBJ whole genome shotgun (WGS) entry which is preliminary data.</text>
</comment>
<accession>A0AAW9QDM7</accession>
<reference evidence="1 2" key="1">
    <citation type="submission" date="2024-01" db="EMBL/GenBank/DDBJ databases">
        <title>Genomic insights into the taxonomy and metabolism of the cyanobacterium Pannus brasiliensis CCIBt3594.</title>
        <authorList>
            <person name="Machado M."/>
            <person name="Botero N.B."/>
            <person name="Andreote A.P.D."/>
            <person name="Feitosa A.M.T."/>
            <person name="Popin R."/>
            <person name="Sivonen K."/>
            <person name="Fiore M.F."/>
        </authorList>
    </citation>
    <scope>NUCLEOTIDE SEQUENCE [LARGE SCALE GENOMIC DNA]</scope>
    <source>
        <strain evidence="1 2">CCIBt3594</strain>
    </source>
</reference>
<dbReference type="PIRSF" id="PIRSF028744">
    <property type="entry name" value="Addict_mod_HI1419"/>
    <property type="match status" value="1"/>
</dbReference>
<dbReference type="PANTHER" id="PTHR41791">
    <property type="entry name" value="SSL7039 PROTEIN"/>
    <property type="match status" value="1"/>
</dbReference>